<dbReference type="SUPFAM" id="SSF57667">
    <property type="entry name" value="beta-beta-alpha zinc fingers"/>
    <property type="match status" value="17"/>
</dbReference>
<feature type="domain" description="C2H2-type" evidence="13">
    <location>
        <begin position="849"/>
        <end position="871"/>
    </location>
</feature>
<feature type="domain" description="C2H2-type" evidence="13">
    <location>
        <begin position="1079"/>
        <end position="1107"/>
    </location>
</feature>
<keyword evidence="8" id="KW-0238">DNA-binding</keyword>
<feature type="domain" description="C2H2-type" evidence="13">
    <location>
        <begin position="1167"/>
        <end position="1194"/>
    </location>
</feature>
<feature type="domain" description="C2H2-type" evidence="13">
    <location>
        <begin position="1332"/>
        <end position="1359"/>
    </location>
</feature>
<dbReference type="InterPro" id="IPR036236">
    <property type="entry name" value="Znf_C2H2_sf"/>
</dbReference>
<evidence type="ECO:0000256" key="10">
    <source>
        <dbReference type="ARBA" id="ARBA00023242"/>
    </source>
</evidence>
<feature type="domain" description="C2H2-type" evidence="13">
    <location>
        <begin position="1276"/>
        <end position="1303"/>
    </location>
</feature>
<dbReference type="PANTHER" id="PTHR24379:SF123">
    <property type="entry name" value="ZINC FINGER AND BTB DOMAIN CONTAINING 17"/>
    <property type="match status" value="1"/>
</dbReference>
<dbReference type="Pfam" id="PF00096">
    <property type="entry name" value="zf-C2H2"/>
    <property type="match status" value="14"/>
</dbReference>
<dbReference type="InterPro" id="IPR013087">
    <property type="entry name" value="Znf_C2H2_type"/>
</dbReference>
<feature type="compositionally biased region" description="Basic and acidic residues" evidence="12">
    <location>
        <begin position="110"/>
        <end position="120"/>
    </location>
</feature>
<evidence type="ECO:0000256" key="6">
    <source>
        <dbReference type="ARBA" id="ARBA00022833"/>
    </source>
</evidence>
<feature type="domain" description="C2H2-type" evidence="13">
    <location>
        <begin position="277"/>
        <end position="304"/>
    </location>
</feature>
<keyword evidence="9" id="KW-0804">Transcription</keyword>
<dbReference type="PROSITE" id="PS00028">
    <property type="entry name" value="ZINC_FINGER_C2H2_1"/>
    <property type="match status" value="28"/>
</dbReference>
<dbReference type="FunFam" id="3.30.160.60:FF:000446">
    <property type="entry name" value="Zinc finger protein"/>
    <property type="match status" value="2"/>
</dbReference>
<sequence length="1375" mass="156887">MAAADPSKSPKREKTPVEEVETSGEQAEVAGSGSSLEQKDEPTCDKPAGTPDDEFGVDSEVSVEPGAAGADKTTCVSPPEDQTADGKMAEAVGERRQAFDWSEAEDDEEAAKTTREENNKSDLSNISETAEKVKPDRAFEDDAEKSVDTKNSHSDESCKEKPQVQDLGGEVDLIEEMIEDDDEDEGDEEETDPTAKQKTFCLVCKDCGKSFKRREMYNLHRHFHAHEDEFTPLTCKECGLTFQQRSSFIKHRNEHREKEERLMTPKMESHTTEEGRYQCAECEKIFPTVGKLRDHGCCNLTEKPYHCTLCRQDFQFKVSISKHMMTHSQEGMFKCQECTLTFRTAMALRFHQKSHTGLKPYECPECGMVFKHYSVMEDHRRKHVDKSRSHLCTICGKAFKYSSLLHQHQYLHTGQKPFCCPECGKKFAFAQNMKAHCRQHRLRETNSLSEPPGEQAPENAKGPGKENTSTAEEPKRTFTCPLCPQTFSSAANLRAHMLIHEAEYEKMERKPQSPKEINKNWDKGHACPHCPSVYREESSLNLHLLNFHKSPKKYLERLSAKPKNDFTPLSSDNMQEKWKSEETSIKSYKCSECGKSFRHRSVLELHMRIHSKDKPYQCKVCGKGFRFGSYLQQHLIIHTGEKPYKCPDCGKDFAFLQNMRTHQRLHQEKPFRCTSCRKGYSDETQLQQHMLSHNGDKPHKCDQCGRGYRHPCSLLNHKKSHKTGVFRCLVCQKRYYNLLALKNHQRTHFDLKRHKCEECGKAFKIQKQLINHLRLHEEHRAKGLVRTGPNVSRFQQPGPSQMQAIRGDSSKGPMMGVKYSHQGFKKPYSSAGTSRPQKFDPAETGRRPFACEECGKTYRHAGSLANHKNLHKIGEYHCNVCNSTYPNRLAMKNHLRLHFAQKKHNCQECGKGFRTQRQLATHTTAGLCKGPQGPGAQMDFECDGCCEGFATADALSAHDCPAQHLPSSSSTTSSSSANISMERNPVDLDSDERPYACDLCTCTYKHASSLLNHKHTHKTGDFRCNFCDKPYTNYMALRNHMRIHTQRKKHICHTCGKAFRLARFLRNHQKVHEEGATPFGCPSCGKSFQGRSGLARHRCGDNQNTHTVGIYHCAVCLKTYNNLLALKNHRRIHSETRRHQCHDCGKAFRVSSQLYNHRRVHQKQRELTCRSCQRAFPTQASFRLHMEISHGQMPQPRQPRHQQPQPGGSQELGWGSGLDLTLMQEQGLNPGRLAKAHGREGGRDITKPHVCDQCGRSYRHASSLLNHKNSHKTGTFFCSSCQKEFPNLMSLKNHRRIHTEPKRYQCPDCGKSFRVSTQLICHRRIHTKEKPFSCQQCDKQFSSKSNLRHHMKVHWSSSTPLAPPSFLGMPGGAFI</sequence>
<feature type="domain" description="C2H2-type" evidence="13">
    <location>
        <begin position="699"/>
        <end position="721"/>
    </location>
</feature>
<dbReference type="GO" id="GO:0008270">
    <property type="term" value="F:zinc ion binding"/>
    <property type="evidence" value="ECO:0007669"/>
    <property type="project" value="UniProtKB-KW"/>
</dbReference>
<evidence type="ECO:0000256" key="11">
    <source>
        <dbReference type="PROSITE-ProRule" id="PRU00042"/>
    </source>
</evidence>
<feature type="domain" description="C2H2-type" evidence="13">
    <location>
        <begin position="418"/>
        <end position="445"/>
    </location>
</feature>
<evidence type="ECO:0000256" key="7">
    <source>
        <dbReference type="ARBA" id="ARBA00023015"/>
    </source>
</evidence>
<dbReference type="FunFam" id="3.30.160.60:FF:000478">
    <property type="entry name" value="Zinc finger protein 133"/>
    <property type="match status" value="1"/>
</dbReference>
<dbReference type="GO" id="GO:0005634">
    <property type="term" value="C:nucleus"/>
    <property type="evidence" value="ECO:0007669"/>
    <property type="project" value="UniProtKB-SubCell"/>
</dbReference>
<dbReference type="FunFam" id="3.30.160.60:FF:000358">
    <property type="entry name" value="zinc finger protein 24"/>
    <property type="match status" value="1"/>
</dbReference>
<feature type="domain" description="C2H2-type" evidence="13">
    <location>
        <begin position="588"/>
        <end position="615"/>
    </location>
</feature>
<evidence type="ECO:0000256" key="3">
    <source>
        <dbReference type="ARBA" id="ARBA00022723"/>
    </source>
</evidence>
<evidence type="ECO:0000256" key="1">
    <source>
        <dbReference type="ARBA" id="ARBA00004123"/>
    </source>
</evidence>
<feature type="region of interest" description="Disordered" evidence="12">
    <location>
        <begin position="1191"/>
        <end position="1215"/>
    </location>
</feature>
<feature type="domain" description="C2H2-type" evidence="13">
    <location>
        <begin position="1139"/>
        <end position="1166"/>
    </location>
</feature>
<dbReference type="PANTHER" id="PTHR24379">
    <property type="entry name" value="KRAB AND ZINC FINGER DOMAIN-CONTAINING"/>
    <property type="match status" value="1"/>
</dbReference>
<feature type="domain" description="C2H2-type" evidence="13">
    <location>
        <begin position="478"/>
        <end position="505"/>
    </location>
</feature>
<protein>
    <recommendedName>
        <fullName evidence="13">C2H2-type domain-containing protein</fullName>
    </recommendedName>
</protein>
<dbReference type="GO" id="GO:0000977">
    <property type="term" value="F:RNA polymerase II transcription regulatory region sequence-specific DNA binding"/>
    <property type="evidence" value="ECO:0007669"/>
    <property type="project" value="TreeGrafter"/>
</dbReference>
<evidence type="ECO:0000256" key="2">
    <source>
        <dbReference type="ARBA" id="ARBA00006991"/>
    </source>
</evidence>
<feature type="domain" description="C2H2-type" evidence="13">
    <location>
        <begin position="233"/>
        <end position="260"/>
    </location>
</feature>
<keyword evidence="5 11" id="KW-0863">Zinc-finger</keyword>
<feature type="domain" description="C2H2-type" evidence="13">
    <location>
        <begin position="1050"/>
        <end position="1077"/>
    </location>
</feature>
<feature type="compositionally biased region" description="Basic and acidic residues" evidence="12">
    <location>
        <begin position="129"/>
        <end position="163"/>
    </location>
</feature>
<feature type="domain" description="C2H2-type" evidence="13">
    <location>
        <begin position="995"/>
        <end position="1017"/>
    </location>
</feature>
<comment type="subcellular location">
    <subcellularLocation>
        <location evidence="1">Nucleus</location>
    </subcellularLocation>
</comment>
<evidence type="ECO:0000256" key="8">
    <source>
        <dbReference type="ARBA" id="ARBA00023125"/>
    </source>
</evidence>
<name>A0A1A8PPZ1_9TELE</name>
<feature type="domain" description="C2H2-type" evidence="13">
    <location>
        <begin position="726"/>
        <end position="753"/>
    </location>
</feature>
<feature type="domain" description="C2H2-type" evidence="13">
    <location>
        <begin position="616"/>
        <end position="643"/>
    </location>
</feature>
<keyword evidence="4" id="KW-0677">Repeat</keyword>
<dbReference type="FunFam" id="3.30.160.60:FF:001156">
    <property type="entry name" value="Zinc finger protein 407"/>
    <property type="match status" value="1"/>
</dbReference>
<dbReference type="FunFam" id="3.30.160.60:FF:000688">
    <property type="entry name" value="zinc finger protein 197 isoform X1"/>
    <property type="match status" value="1"/>
</dbReference>
<reference evidence="14" key="1">
    <citation type="submission" date="2016-05" db="EMBL/GenBank/DDBJ databases">
        <authorList>
            <person name="Lavstsen T."/>
            <person name="Jespersen J.S."/>
        </authorList>
    </citation>
    <scope>NUCLEOTIDE SEQUENCE</scope>
    <source>
        <tissue evidence="14">Brain</tissue>
    </source>
</reference>
<feature type="region of interest" description="Disordered" evidence="12">
    <location>
        <begin position="825"/>
        <end position="844"/>
    </location>
</feature>
<feature type="region of interest" description="Disordered" evidence="12">
    <location>
        <begin position="1"/>
        <end position="171"/>
    </location>
</feature>
<feature type="domain" description="C2H2-type" evidence="13">
    <location>
        <begin position="390"/>
        <end position="417"/>
    </location>
</feature>
<dbReference type="FunFam" id="3.30.160.60:FF:001498">
    <property type="entry name" value="Zinc finger protein 404"/>
    <property type="match status" value="1"/>
</dbReference>
<dbReference type="SMART" id="SM00355">
    <property type="entry name" value="ZnF_C2H2"/>
    <property type="match status" value="32"/>
</dbReference>
<organism evidence="14">
    <name type="scientific">Nothobranchius pienaari</name>
    <dbReference type="NCBI Taxonomy" id="704102"/>
    <lineage>
        <taxon>Eukaryota</taxon>
        <taxon>Metazoa</taxon>
        <taxon>Chordata</taxon>
        <taxon>Craniata</taxon>
        <taxon>Vertebrata</taxon>
        <taxon>Euteleostomi</taxon>
        <taxon>Actinopterygii</taxon>
        <taxon>Neopterygii</taxon>
        <taxon>Teleostei</taxon>
        <taxon>Neoteleostei</taxon>
        <taxon>Acanthomorphata</taxon>
        <taxon>Ovalentaria</taxon>
        <taxon>Atherinomorphae</taxon>
        <taxon>Cyprinodontiformes</taxon>
        <taxon>Nothobranchiidae</taxon>
        <taxon>Nothobranchius</taxon>
    </lineage>
</organism>
<keyword evidence="7" id="KW-0805">Transcription regulation</keyword>
<feature type="domain" description="C2H2-type" evidence="13">
    <location>
        <begin position="1111"/>
        <end position="1138"/>
    </location>
</feature>
<feature type="region of interest" description="Disordered" evidence="12">
    <location>
        <begin position="443"/>
        <end position="476"/>
    </location>
</feature>
<keyword evidence="6" id="KW-0862">Zinc</keyword>
<dbReference type="FunFam" id="3.30.160.60:FF:000100">
    <property type="entry name" value="Zinc finger 45-like"/>
    <property type="match status" value="1"/>
</dbReference>
<reference evidence="14" key="2">
    <citation type="submission" date="2016-06" db="EMBL/GenBank/DDBJ databases">
        <title>The genome of a short-lived fish provides insights into sex chromosome evolution and the genetic control of aging.</title>
        <authorList>
            <person name="Reichwald K."/>
            <person name="Felder M."/>
            <person name="Petzold A."/>
            <person name="Koch P."/>
            <person name="Groth M."/>
            <person name="Platzer M."/>
        </authorList>
    </citation>
    <scope>NUCLEOTIDE SEQUENCE</scope>
    <source>
        <tissue evidence="14">Brain</tissue>
    </source>
</reference>
<feature type="domain" description="C2H2-type" evidence="13">
    <location>
        <begin position="1304"/>
        <end position="1331"/>
    </location>
</feature>
<feature type="domain" description="C2H2-type" evidence="13">
    <location>
        <begin position="754"/>
        <end position="781"/>
    </location>
</feature>
<feature type="region of interest" description="Disordered" evidence="12">
    <location>
        <begin position="788"/>
        <end position="811"/>
    </location>
</feature>
<dbReference type="Pfam" id="PF12874">
    <property type="entry name" value="zf-met"/>
    <property type="match status" value="2"/>
</dbReference>
<feature type="compositionally biased region" description="Basic and acidic residues" evidence="12">
    <location>
        <begin position="8"/>
        <end position="17"/>
    </location>
</feature>
<keyword evidence="3" id="KW-0479">Metal-binding</keyword>
<feature type="domain" description="C2H2-type" evidence="13">
    <location>
        <begin position="1022"/>
        <end position="1049"/>
    </location>
</feature>
<accession>A0A1A8PPZ1</accession>
<keyword evidence="10" id="KW-0539">Nucleus</keyword>
<dbReference type="EMBL" id="HAEG01008999">
    <property type="protein sequence ID" value="SBR83346.1"/>
    <property type="molecule type" value="Transcribed_RNA"/>
</dbReference>
<dbReference type="PROSITE" id="PS50157">
    <property type="entry name" value="ZINC_FINGER_C2H2_2"/>
    <property type="match status" value="31"/>
</dbReference>
<gene>
    <name evidence="14" type="primary">Nfu_g_1_006208</name>
</gene>
<proteinExistence type="inferred from homology"/>
<feature type="compositionally biased region" description="Polar residues" evidence="12">
    <location>
        <begin position="789"/>
        <end position="803"/>
    </location>
</feature>
<feature type="domain" description="C2H2-type" evidence="13">
    <location>
        <begin position="644"/>
        <end position="671"/>
    </location>
</feature>
<feature type="domain" description="C2H2-type" evidence="13">
    <location>
        <begin position="361"/>
        <end position="388"/>
    </location>
</feature>
<feature type="domain" description="C2H2-type" evidence="13">
    <location>
        <begin position="333"/>
        <end position="360"/>
    </location>
</feature>
<feature type="domain" description="C2H2-type" evidence="13">
    <location>
        <begin position="305"/>
        <end position="332"/>
    </location>
</feature>
<dbReference type="GO" id="GO:0000981">
    <property type="term" value="F:DNA-binding transcription factor activity, RNA polymerase II-specific"/>
    <property type="evidence" value="ECO:0007669"/>
    <property type="project" value="TreeGrafter"/>
</dbReference>
<dbReference type="Pfam" id="PF13912">
    <property type="entry name" value="zf-C2H2_6"/>
    <property type="match status" value="2"/>
</dbReference>
<evidence type="ECO:0000256" key="5">
    <source>
        <dbReference type="ARBA" id="ARBA00022771"/>
    </source>
</evidence>
<feature type="domain" description="C2H2-type" evidence="13">
    <location>
        <begin position="671"/>
        <end position="698"/>
    </location>
</feature>
<feature type="domain" description="C2H2-type" evidence="13">
    <location>
        <begin position="1249"/>
        <end position="1271"/>
    </location>
</feature>
<evidence type="ECO:0000313" key="14">
    <source>
        <dbReference type="EMBL" id="SBR83346.1"/>
    </source>
</evidence>
<feature type="domain" description="C2H2-type" evidence="13">
    <location>
        <begin position="876"/>
        <end position="903"/>
    </location>
</feature>
<comment type="similarity">
    <text evidence="2">Belongs to the krueppel C2H2-type zinc-finger protein family.</text>
</comment>
<feature type="domain" description="C2H2-type" evidence="13">
    <location>
        <begin position="525"/>
        <end position="553"/>
    </location>
</feature>
<dbReference type="FunFam" id="3.30.160.60:FF:001345">
    <property type="entry name" value="zinc finger protein 646"/>
    <property type="match status" value="5"/>
</dbReference>
<feature type="domain" description="C2H2-type" evidence="13">
    <location>
        <begin position="904"/>
        <end position="931"/>
    </location>
</feature>
<evidence type="ECO:0000256" key="9">
    <source>
        <dbReference type="ARBA" id="ARBA00023163"/>
    </source>
</evidence>
<feature type="domain" description="C2H2-type" evidence="13">
    <location>
        <begin position="202"/>
        <end position="229"/>
    </location>
</feature>
<evidence type="ECO:0000259" key="13">
    <source>
        <dbReference type="PROSITE" id="PS50157"/>
    </source>
</evidence>
<evidence type="ECO:0000256" key="4">
    <source>
        <dbReference type="ARBA" id="ARBA00022737"/>
    </source>
</evidence>
<dbReference type="Gene3D" id="3.30.160.60">
    <property type="entry name" value="Classic Zinc Finger"/>
    <property type="match status" value="22"/>
</dbReference>
<evidence type="ECO:0000256" key="12">
    <source>
        <dbReference type="SAM" id="MobiDB-lite"/>
    </source>
</evidence>